<evidence type="ECO:0000313" key="3">
    <source>
        <dbReference type="Proteomes" id="UP000473681"/>
    </source>
</evidence>
<dbReference type="Gene3D" id="3.20.20.70">
    <property type="entry name" value="Aldolase class I"/>
    <property type="match status" value="1"/>
</dbReference>
<evidence type="ECO:0000313" key="4">
    <source>
        <dbReference type="Proteomes" id="UP000476820"/>
    </source>
</evidence>
<proteinExistence type="predicted"/>
<dbReference type="Pfam" id="PF04309">
    <property type="entry name" value="G3P_antiterm"/>
    <property type="match status" value="1"/>
</dbReference>
<dbReference type="PANTHER" id="PTHR35787:SF1">
    <property type="entry name" value="GLYCEROL UPTAKE OPERON ANTITERMINATOR REGULATORY PROTEIN"/>
    <property type="match status" value="1"/>
</dbReference>
<dbReference type="EMBL" id="SWVK01000019">
    <property type="protein sequence ID" value="NFN36080.1"/>
    <property type="molecule type" value="Genomic_DNA"/>
</dbReference>
<dbReference type="RefSeq" id="WP_017825869.1">
    <property type="nucleotide sequence ID" value="NZ_CP070936.1"/>
</dbReference>
<dbReference type="GO" id="GO:0006071">
    <property type="term" value="P:glycerol metabolic process"/>
    <property type="evidence" value="ECO:0007669"/>
    <property type="project" value="InterPro"/>
</dbReference>
<name>A0A0C2SKX4_CLOBO</name>
<accession>A0A0C2SKX4</accession>
<dbReference type="GO" id="GO:0006355">
    <property type="term" value="P:regulation of DNA-templated transcription"/>
    <property type="evidence" value="ECO:0007669"/>
    <property type="project" value="InterPro"/>
</dbReference>
<organism evidence="2 3">
    <name type="scientific">Clostridium botulinum</name>
    <dbReference type="NCBI Taxonomy" id="1491"/>
    <lineage>
        <taxon>Bacteria</taxon>
        <taxon>Bacillati</taxon>
        <taxon>Bacillota</taxon>
        <taxon>Clostridia</taxon>
        <taxon>Eubacteriales</taxon>
        <taxon>Clostridiaceae</taxon>
        <taxon>Clostridium</taxon>
    </lineage>
</organism>
<dbReference type="Proteomes" id="UP000473681">
    <property type="component" value="Unassembled WGS sequence"/>
</dbReference>
<evidence type="ECO:0000313" key="2">
    <source>
        <dbReference type="EMBL" id="NFN36080.1"/>
    </source>
</evidence>
<gene>
    <name evidence="1" type="ORF">FC774_04935</name>
    <name evidence="2" type="ORF">FDB51_13270</name>
</gene>
<dbReference type="Proteomes" id="UP000476820">
    <property type="component" value="Unassembled WGS sequence"/>
</dbReference>
<comment type="caution">
    <text evidence="2">The sequence shown here is derived from an EMBL/GenBank/DDBJ whole genome shotgun (WGS) entry which is preliminary data.</text>
</comment>
<dbReference type="SUPFAM" id="SSF110391">
    <property type="entry name" value="GlpP-like"/>
    <property type="match status" value="1"/>
</dbReference>
<evidence type="ECO:0000313" key="1">
    <source>
        <dbReference type="EMBL" id="NFF87222.1"/>
    </source>
</evidence>
<dbReference type="PIRSF" id="PIRSF016897">
    <property type="entry name" value="GlpP"/>
    <property type="match status" value="1"/>
</dbReference>
<dbReference type="InterPro" id="IPR006699">
    <property type="entry name" value="GlpP"/>
</dbReference>
<sequence>MSTVELLEQNPIIASVKNEEELALALESSVQIIFVLFGSIMNIKEVSNLIEEKGKIGIIHLDLVDGFVSTKEVVISYLKENTKFKGIISTKPHILKIAKNYGLLAIQRFFIFDTLSFTNSKNHLVSGADAIEILPGILPKVIEDMSKNTLKPIITGGLIENKQEIISALQSGATCISTTKQELWSV</sequence>
<protein>
    <submittedName>
        <fullName evidence="2">Glycerol-3-phosphate responsive antiterminator</fullName>
    </submittedName>
</protein>
<dbReference type="PANTHER" id="PTHR35787">
    <property type="entry name" value="GLYCEROL UPTAKE OPERON ANTITERMINATOR REGULATORY PROTEIN"/>
    <property type="match status" value="1"/>
</dbReference>
<dbReference type="OrthoDB" id="9799580at2"/>
<dbReference type="InterPro" id="IPR013785">
    <property type="entry name" value="Aldolase_TIM"/>
</dbReference>
<dbReference type="AlphaFoldDB" id="A0A0C2SKX4"/>
<reference evidence="3 4" key="1">
    <citation type="submission" date="2019-04" db="EMBL/GenBank/DDBJ databases">
        <title>Genome sequencing of Clostridium botulinum Groups I-IV and Clostridium butyricum.</title>
        <authorList>
            <person name="Brunt J."/>
            <person name="Van Vliet A.H.M."/>
            <person name="Stringer S.C."/>
            <person name="Carter A.T."/>
            <person name="Peck M.W."/>
        </authorList>
    </citation>
    <scope>NUCLEOTIDE SEQUENCE [LARGE SCALE GENOMIC DNA]</scope>
    <source>
        <strain evidence="1 4">1605</strain>
        <strain evidence="2 3">CB-K-33E</strain>
    </source>
</reference>
<dbReference type="EMBL" id="SWOV01000008">
    <property type="protein sequence ID" value="NFF87222.1"/>
    <property type="molecule type" value="Genomic_DNA"/>
</dbReference>